<reference evidence="1" key="1">
    <citation type="journal article" date="2023" name="G3 (Bethesda)">
        <title>A reference genome for the long-term kleptoplast-retaining sea slug Elysia crispata morphotype clarki.</title>
        <authorList>
            <person name="Eastman K.E."/>
            <person name="Pendleton A.L."/>
            <person name="Shaikh M.A."/>
            <person name="Suttiyut T."/>
            <person name="Ogas R."/>
            <person name="Tomko P."/>
            <person name="Gavelis G."/>
            <person name="Widhalm J.R."/>
            <person name="Wisecaver J.H."/>
        </authorList>
    </citation>
    <scope>NUCLEOTIDE SEQUENCE</scope>
    <source>
        <strain evidence="1">ECLA1</strain>
    </source>
</reference>
<evidence type="ECO:0000313" key="1">
    <source>
        <dbReference type="EMBL" id="KAK3794488.1"/>
    </source>
</evidence>
<sequence>MGRVNTNQLAKCKPLSGQCSDIDSSRDVKILLLLVHVLSDLPPETILTVLLSQSVRRRIYSTSGPSILKQDNLVPWHPSASFQNDARLK</sequence>
<dbReference type="Proteomes" id="UP001283361">
    <property type="component" value="Unassembled WGS sequence"/>
</dbReference>
<evidence type="ECO:0000313" key="2">
    <source>
        <dbReference type="Proteomes" id="UP001283361"/>
    </source>
</evidence>
<dbReference type="AlphaFoldDB" id="A0AAE1E6B5"/>
<accession>A0AAE1E6B5</accession>
<gene>
    <name evidence="1" type="ORF">RRG08_003641</name>
</gene>
<organism evidence="1 2">
    <name type="scientific">Elysia crispata</name>
    <name type="common">lettuce slug</name>
    <dbReference type="NCBI Taxonomy" id="231223"/>
    <lineage>
        <taxon>Eukaryota</taxon>
        <taxon>Metazoa</taxon>
        <taxon>Spiralia</taxon>
        <taxon>Lophotrochozoa</taxon>
        <taxon>Mollusca</taxon>
        <taxon>Gastropoda</taxon>
        <taxon>Heterobranchia</taxon>
        <taxon>Euthyneura</taxon>
        <taxon>Panpulmonata</taxon>
        <taxon>Sacoglossa</taxon>
        <taxon>Placobranchoidea</taxon>
        <taxon>Plakobranchidae</taxon>
        <taxon>Elysia</taxon>
    </lineage>
</organism>
<keyword evidence="2" id="KW-1185">Reference proteome</keyword>
<protein>
    <submittedName>
        <fullName evidence="1">Uncharacterized protein</fullName>
    </submittedName>
</protein>
<proteinExistence type="predicted"/>
<comment type="caution">
    <text evidence="1">The sequence shown here is derived from an EMBL/GenBank/DDBJ whole genome shotgun (WGS) entry which is preliminary data.</text>
</comment>
<name>A0AAE1E6B5_9GAST</name>
<dbReference type="EMBL" id="JAWDGP010001105">
    <property type="protein sequence ID" value="KAK3794488.1"/>
    <property type="molecule type" value="Genomic_DNA"/>
</dbReference>